<reference evidence="5 6" key="1">
    <citation type="submission" date="2018-06" db="EMBL/GenBank/DDBJ databases">
        <title>A transcriptomic atlas of mushroom development highlights an independent origin of complex multicellularity.</title>
        <authorList>
            <consortium name="DOE Joint Genome Institute"/>
            <person name="Krizsan K."/>
            <person name="Almasi E."/>
            <person name="Merenyi Z."/>
            <person name="Sahu N."/>
            <person name="Viragh M."/>
            <person name="Koszo T."/>
            <person name="Mondo S."/>
            <person name="Kiss B."/>
            <person name="Balint B."/>
            <person name="Kues U."/>
            <person name="Barry K."/>
            <person name="Hegedus J.C."/>
            <person name="Henrissat B."/>
            <person name="Johnson J."/>
            <person name="Lipzen A."/>
            <person name="Ohm R."/>
            <person name="Nagy I."/>
            <person name="Pangilinan J."/>
            <person name="Yan J."/>
            <person name="Xiong Y."/>
            <person name="Grigoriev I.V."/>
            <person name="Hibbett D.S."/>
            <person name="Nagy L.G."/>
        </authorList>
    </citation>
    <scope>NUCLEOTIDE SEQUENCE [LARGE SCALE GENOMIC DNA]</scope>
    <source>
        <strain evidence="5 6">SZMC22713</strain>
    </source>
</reference>
<dbReference type="EMBL" id="ML170157">
    <property type="protein sequence ID" value="TDL28414.1"/>
    <property type="molecule type" value="Genomic_DNA"/>
</dbReference>
<dbReference type="Gene3D" id="2.130.10.10">
    <property type="entry name" value="YVTN repeat-like/Quinoprotein amine dehydrogenase"/>
    <property type="match status" value="1"/>
</dbReference>
<dbReference type="PROSITE" id="PS50082">
    <property type="entry name" value="WD_REPEATS_2"/>
    <property type="match status" value="2"/>
</dbReference>
<dbReference type="Proteomes" id="UP000294933">
    <property type="component" value="Unassembled WGS sequence"/>
</dbReference>
<dbReference type="OrthoDB" id="10248252at2759"/>
<feature type="compositionally biased region" description="Basic and acidic residues" evidence="4">
    <location>
        <begin position="72"/>
        <end position="83"/>
    </location>
</feature>
<gene>
    <name evidence="5" type="ORF">BD410DRAFT_780913</name>
</gene>
<dbReference type="InterPro" id="IPR001680">
    <property type="entry name" value="WD40_rpt"/>
</dbReference>
<dbReference type="SUPFAM" id="SSF50978">
    <property type="entry name" value="WD40 repeat-like"/>
    <property type="match status" value="1"/>
</dbReference>
<evidence type="ECO:0000256" key="3">
    <source>
        <dbReference type="PROSITE-ProRule" id="PRU00221"/>
    </source>
</evidence>
<protein>
    <submittedName>
        <fullName evidence="5">WD40 repeat-like protein</fullName>
    </submittedName>
</protein>
<dbReference type="PANTHER" id="PTHR44019:SF8">
    <property type="entry name" value="POC1 CENTRIOLAR PROTEIN HOMOLOG"/>
    <property type="match status" value="1"/>
</dbReference>
<feature type="region of interest" description="Disordered" evidence="4">
    <location>
        <begin position="50"/>
        <end position="91"/>
    </location>
</feature>
<dbReference type="STRING" id="50990.A0A4Y7QL77"/>
<dbReference type="AlphaFoldDB" id="A0A4Y7QL77"/>
<dbReference type="SMART" id="SM00320">
    <property type="entry name" value="WD40"/>
    <property type="match status" value="4"/>
</dbReference>
<dbReference type="InterPro" id="IPR036322">
    <property type="entry name" value="WD40_repeat_dom_sf"/>
</dbReference>
<dbReference type="Pfam" id="PF00400">
    <property type="entry name" value="WD40"/>
    <property type="match status" value="2"/>
</dbReference>
<keyword evidence="1 3" id="KW-0853">WD repeat</keyword>
<evidence type="ECO:0000256" key="4">
    <source>
        <dbReference type="SAM" id="MobiDB-lite"/>
    </source>
</evidence>
<feature type="repeat" description="WD" evidence="3">
    <location>
        <begin position="304"/>
        <end position="339"/>
    </location>
</feature>
<dbReference type="InterPro" id="IPR015943">
    <property type="entry name" value="WD40/YVTN_repeat-like_dom_sf"/>
</dbReference>
<name>A0A4Y7QL77_9AGAM</name>
<proteinExistence type="predicted"/>
<evidence type="ECO:0000313" key="5">
    <source>
        <dbReference type="EMBL" id="TDL28414.1"/>
    </source>
</evidence>
<accession>A0A4Y7QL77</accession>
<sequence>MAKLNHEIIDVDEFIPDIEYVETRRMATKKKEPEVICIDGDDVCSTINAERAGGSRNVPMKRQSASPQPSSQERESKRARTVVDHGQSSDEETYEDLMGHLEVYPQTTANKECKSKDDGQTEDVLSDLLKGTTLSDSSKREIPGGRELLPTTFKRQSNAQRDWKPIPRLWTMEAFAPSVRHFIAQSRTASHTWRECQQHHRQNHVLAHVDVGLHELLLKRVSKTSGCVTKVVQCQSTVAIASATSGGEAEAMGTSLKEPDPYNTDGNLCVWMGEEERTVPAHHASYSVANKKGNIVDCHKVYTVNDVVFHPMDSKIFLSSGNDRKVTIWEVRKSEHDGSIQVQQPCQFSYLDVPNDLAFKPKTSMLAVACFDGNIHIHPNVYTSERFCLRVASDSGQQKAGAFAWGAGNTLFASSEGPDNIKCQHAAFDVQAKKTLYKFSTTECGDAMNLDPPMERLALATSQTGSHSLFLYDVARNDGRRPTHQISLLPSIRDNVELEVNMLKFSPDGLLLCVARNDDISHIYDSRFMDQVLHTFKHDAGVPQGYGVVGAQWVDGRFGRDVGLVTAGSDGCVRLWDARYASEDVRNGVSLAQVDQDIAYMSLGDRFCGEHRLVIGDCGGNVYIYS</sequence>
<evidence type="ECO:0000313" key="6">
    <source>
        <dbReference type="Proteomes" id="UP000294933"/>
    </source>
</evidence>
<dbReference type="VEuPathDB" id="FungiDB:BD410DRAFT_780913"/>
<evidence type="ECO:0000256" key="1">
    <source>
        <dbReference type="ARBA" id="ARBA00022574"/>
    </source>
</evidence>
<keyword evidence="2" id="KW-0677">Repeat</keyword>
<evidence type="ECO:0000256" key="2">
    <source>
        <dbReference type="ARBA" id="ARBA00022737"/>
    </source>
</evidence>
<dbReference type="InterPro" id="IPR050505">
    <property type="entry name" value="WDR55/POC1"/>
</dbReference>
<organism evidence="5 6">
    <name type="scientific">Rickenella mellea</name>
    <dbReference type="NCBI Taxonomy" id="50990"/>
    <lineage>
        <taxon>Eukaryota</taxon>
        <taxon>Fungi</taxon>
        <taxon>Dikarya</taxon>
        <taxon>Basidiomycota</taxon>
        <taxon>Agaricomycotina</taxon>
        <taxon>Agaricomycetes</taxon>
        <taxon>Hymenochaetales</taxon>
        <taxon>Rickenellaceae</taxon>
        <taxon>Rickenella</taxon>
    </lineage>
</organism>
<keyword evidence="6" id="KW-1185">Reference proteome</keyword>
<feature type="repeat" description="WD" evidence="3">
    <location>
        <begin position="564"/>
        <end position="577"/>
    </location>
</feature>
<dbReference type="PANTHER" id="PTHR44019">
    <property type="entry name" value="WD REPEAT-CONTAINING PROTEIN 55"/>
    <property type="match status" value="1"/>
</dbReference>